<gene>
    <name evidence="1" type="ORF">CLUMA_CG010149</name>
</gene>
<keyword evidence="2" id="KW-1185">Reference proteome</keyword>
<evidence type="ECO:0000313" key="2">
    <source>
        <dbReference type="Proteomes" id="UP000183832"/>
    </source>
</evidence>
<accession>A0A1J1I8V4</accession>
<dbReference type="EMBL" id="CVRI01000044">
    <property type="protein sequence ID" value="CRK96709.1"/>
    <property type="molecule type" value="Genomic_DNA"/>
</dbReference>
<dbReference type="AlphaFoldDB" id="A0A1J1I8V4"/>
<protein>
    <submittedName>
        <fullName evidence="1">CLUMA_CG010149, isoform A</fullName>
    </submittedName>
</protein>
<name>A0A1J1I8V4_9DIPT</name>
<evidence type="ECO:0000313" key="1">
    <source>
        <dbReference type="EMBL" id="CRK96709.1"/>
    </source>
</evidence>
<sequence>MERNETQILCLNVSSLDNVSPTNEFSIKDALMWLQLRRGDRLSFSNDVRYMCLASPIKSLEDFF</sequence>
<reference evidence="1 2" key="1">
    <citation type="submission" date="2015-04" db="EMBL/GenBank/DDBJ databases">
        <authorList>
            <person name="Syromyatnikov M.Y."/>
            <person name="Popov V.N."/>
        </authorList>
    </citation>
    <scope>NUCLEOTIDE SEQUENCE [LARGE SCALE GENOMIC DNA]</scope>
</reference>
<organism evidence="1 2">
    <name type="scientific">Clunio marinus</name>
    <dbReference type="NCBI Taxonomy" id="568069"/>
    <lineage>
        <taxon>Eukaryota</taxon>
        <taxon>Metazoa</taxon>
        <taxon>Ecdysozoa</taxon>
        <taxon>Arthropoda</taxon>
        <taxon>Hexapoda</taxon>
        <taxon>Insecta</taxon>
        <taxon>Pterygota</taxon>
        <taxon>Neoptera</taxon>
        <taxon>Endopterygota</taxon>
        <taxon>Diptera</taxon>
        <taxon>Nematocera</taxon>
        <taxon>Chironomoidea</taxon>
        <taxon>Chironomidae</taxon>
        <taxon>Clunio</taxon>
    </lineage>
</organism>
<dbReference type="Proteomes" id="UP000183832">
    <property type="component" value="Unassembled WGS sequence"/>
</dbReference>
<proteinExistence type="predicted"/>